<sequence>MPIVPTFQGGVPQVRDNGGSGFVPARAPAVNVDAYGRMMQQAMKPVEEWSNSLTEALRIEHQRTVKAESDDAERQVIDAINARMSGENGYLTLQGKNAKDAFQGTVEGMTADVDKIVGRLQPQVREVIGSRIQDRLSSAVEQARRWNGQQTRAYHLQSSEARVQSLMTDADNHYAETAYLQKTWGSITQEIDYQAAMMGLPAEQVKRLKDQSYDLFTARRFEAWGSDNPVLALQVFKSQRPKVSADIAARIESGLFSKSRDTLALSLAQRPVTFDEDGNIKNLSWMDDPGAATGDAFIDSLKNDQRLSVVLRARQLRSQMIQMRGDEFKREVTNNLAETLMGNNPEALARDQFVEAYGPKRGAKEFEQYQLDRTENQFRNDAKFMSDADLMLTLKAAKPKQGSDNFASEMKSWASMQKAAQTIATERRKDKIGFALTNGYGGYQPINWGSQEQVRSQLEFRAQEMGTLAERWGGDKELFSSQEASDLVKTLDNGSVDERVALLRTIADSVGDAGIEVMTRQLKKGASNYAVAASAMDEFPDGAGVSLGEMYLRGKDAVDQKRVRLDETAVLGIQAQTFNALGASEDADAVFDDPQVLDATMELVTGVAGYKALSGGNVNDAIESSVGKIENHNGKKIVMPRSTNGWFGDDFDDLIVKKSEEVRKGKDSYYVGGIAYSAEKLASELPKMKLQTYGRLPDGGVSYLVLRNGQTVMNAKTNEPLILEVSGR</sequence>
<protein>
    <submittedName>
        <fullName evidence="1">Uncharacterized protein</fullName>
    </submittedName>
</protein>
<accession>A0A8S5LV11</accession>
<organism evidence="1">
    <name type="scientific">Podoviridae sp. ctrub15</name>
    <dbReference type="NCBI Taxonomy" id="2826581"/>
    <lineage>
        <taxon>Viruses</taxon>
        <taxon>Duplodnaviria</taxon>
        <taxon>Heunggongvirae</taxon>
        <taxon>Uroviricota</taxon>
        <taxon>Caudoviricetes</taxon>
    </lineage>
</organism>
<proteinExistence type="predicted"/>
<evidence type="ECO:0000313" key="1">
    <source>
        <dbReference type="EMBL" id="DAD73730.1"/>
    </source>
</evidence>
<reference evidence="1" key="1">
    <citation type="journal article" date="2021" name="Proc. Natl. Acad. Sci. U.S.A.">
        <title>A Catalog of Tens of Thousands of Viruses from Human Metagenomes Reveals Hidden Associations with Chronic Diseases.</title>
        <authorList>
            <person name="Tisza M.J."/>
            <person name="Buck C.B."/>
        </authorList>
    </citation>
    <scope>NUCLEOTIDE SEQUENCE</scope>
    <source>
        <strain evidence="1">Ctrub15</strain>
    </source>
</reference>
<name>A0A8S5LV11_9CAUD</name>
<dbReference type="EMBL" id="BK014743">
    <property type="protein sequence ID" value="DAD73730.1"/>
    <property type="molecule type" value="Genomic_DNA"/>
</dbReference>